<dbReference type="CDD" id="cd04332">
    <property type="entry name" value="YbaK_like"/>
    <property type="match status" value="1"/>
</dbReference>
<dbReference type="InterPro" id="IPR036754">
    <property type="entry name" value="YbaK/aa-tRNA-synt-asso_dom_sf"/>
</dbReference>
<dbReference type="PATRIC" id="fig|570277.3.peg.1362"/>
<dbReference type="GO" id="GO:0002161">
    <property type="term" value="F:aminoacyl-tRNA deacylase activity"/>
    <property type="evidence" value="ECO:0007669"/>
    <property type="project" value="InterPro"/>
</dbReference>
<dbReference type="SUPFAM" id="SSF55826">
    <property type="entry name" value="YbaK/ProRS associated domain"/>
    <property type="match status" value="1"/>
</dbReference>
<gene>
    <name evidence="2" type="ORF">EZMO1_1243</name>
</gene>
<dbReference type="EMBL" id="CP013251">
    <property type="protein sequence ID" value="AMO55436.1"/>
    <property type="molecule type" value="Genomic_DNA"/>
</dbReference>
<accession>A0A142B9L0</accession>
<evidence type="ECO:0000259" key="1">
    <source>
        <dbReference type="Pfam" id="PF04073"/>
    </source>
</evidence>
<reference evidence="2 3" key="1">
    <citation type="journal article" date="2016" name="Front. Microbiol.">
        <title>Genomic Insight into the Host-Endosymbiont Relationship of Endozoicomonas montiporae CL-33(T) with its Coral Host.</title>
        <authorList>
            <person name="Ding J.-Y."/>
            <person name="Shiu J.-H."/>
            <person name="Chen W.-M."/>
            <person name="Chiang Y.-R."/>
            <person name="Tang S.-L."/>
        </authorList>
    </citation>
    <scope>NUCLEOTIDE SEQUENCE [LARGE SCALE GENOMIC DNA]</scope>
    <source>
        <strain evidence="2 3">CL-33</strain>
    </source>
</reference>
<dbReference type="Gene3D" id="3.90.960.10">
    <property type="entry name" value="YbaK/aminoacyl-tRNA synthetase-associated domain"/>
    <property type="match status" value="1"/>
</dbReference>
<feature type="domain" description="YbaK/aminoacyl-tRNA synthetase-associated" evidence="1">
    <location>
        <begin position="40"/>
        <end position="159"/>
    </location>
</feature>
<organism evidence="2 3">
    <name type="scientific">Endozoicomonas montiporae CL-33</name>
    <dbReference type="NCBI Taxonomy" id="570277"/>
    <lineage>
        <taxon>Bacteria</taxon>
        <taxon>Pseudomonadati</taxon>
        <taxon>Pseudomonadota</taxon>
        <taxon>Gammaproteobacteria</taxon>
        <taxon>Oceanospirillales</taxon>
        <taxon>Endozoicomonadaceae</taxon>
        <taxon>Endozoicomonas</taxon>
    </lineage>
</organism>
<dbReference type="Pfam" id="PF04073">
    <property type="entry name" value="tRNA_edit"/>
    <property type="match status" value="1"/>
</dbReference>
<sequence length="183" mass="20691">MIALQIADLQMLTGVTDMAIAQQLQSFLHEHHADYELVCHPYSETALDTARSACIPVRNMTKAVVLHDEQGYLMAIMPSMNKLMLRWINTKLDRHLRLATEKELRKLFPDCDSGAVPAMGAAYGMNTCWDDELNSVQDVYLEAGNHRELVHMQREQFKELLQGQTHAAISCDPEETEAYRTGG</sequence>
<dbReference type="KEGG" id="emp:EZMO1_1243"/>
<dbReference type="Proteomes" id="UP000071065">
    <property type="component" value="Chromosome"/>
</dbReference>
<evidence type="ECO:0000313" key="3">
    <source>
        <dbReference type="Proteomes" id="UP000071065"/>
    </source>
</evidence>
<dbReference type="InterPro" id="IPR007214">
    <property type="entry name" value="YbaK/aa-tRNA-synth-assoc-dom"/>
</dbReference>
<evidence type="ECO:0000313" key="2">
    <source>
        <dbReference type="EMBL" id="AMO55436.1"/>
    </source>
</evidence>
<dbReference type="AlphaFoldDB" id="A0A142B9L0"/>
<dbReference type="RefSeq" id="WP_051789749.1">
    <property type="nucleotide sequence ID" value="NZ_CP013251.1"/>
</dbReference>
<name>A0A142B9L0_9GAMM</name>
<protein>
    <recommendedName>
        <fullName evidence="1">YbaK/aminoacyl-tRNA synthetase-associated domain-containing protein</fullName>
    </recommendedName>
</protein>
<proteinExistence type="predicted"/>
<dbReference type="STRING" id="570277.EZMO1_1243"/>